<reference evidence="2 4" key="1">
    <citation type="submission" date="2020-01" db="EMBL/GenBank/DDBJ databases">
        <title>the WGS Modestobacter muralis CPCC 204518.</title>
        <authorList>
            <person name="Jiang Z."/>
        </authorList>
    </citation>
    <scope>NUCLEOTIDE SEQUENCE [LARGE SCALE GENOMIC DNA]</scope>
    <source>
        <strain evidence="2 4">DSM 100205</strain>
    </source>
</reference>
<evidence type="ECO:0000256" key="1">
    <source>
        <dbReference type="SAM" id="SignalP"/>
    </source>
</evidence>
<dbReference type="Proteomes" id="UP000471152">
    <property type="component" value="Unassembled WGS sequence"/>
</dbReference>
<evidence type="ECO:0000313" key="3">
    <source>
        <dbReference type="EMBL" id="NEN50534.1"/>
    </source>
</evidence>
<evidence type="ECO:0000313" key="5">
    <source>
        <dbReference type="Proteomes" id="UP000471152"/>
    </source>
</evidence>
<evidence type="ECO:0000313" key="2">
    <source>
        <dbReference type="EMBL" id="NEK93767.1"/>
    </source>
</evidence>
<accession>A0A6P0ERM8</accession>
<keyword evidence="4" id="KW-1185">Reference proteome</keyword>
<evidence type="ECO:0000313" key="4">
    <source>
        <dbReference type="Proteomes" id="UP000468828"/>
    </source>
</evidence>
<dbReference type="RefSeq" id="WP_163610172.1">
    <property type="nucleotide sequence ID" value="NZ_JAAGWB010000013.1"/>
</dbReference>
<evidence type="ECO:0008006" key="6">
    <source>
        <dbReference type="Google" id="ProtNLM"/>
    </source>
</evidence>
<dbReference type="AlphaFoldDB" id="A0A6P0ERM8"/>
<reference evidence="3 5" key="2">
    <citation type="submission" date="2020-02" db="EMBL/GenBank/DDBJ databases">
        <title>The WGS of Modestobacter muralis DSM 100205.</title>
        <authorList>
            <person name="Jiang Z."/>
        </authorList>
    </citation>
    <scope>NUCLEOTIDE SEQUENCE [LARGE SCALE GENOMIC DNA]</scope>
    <source>
        <strain evidence="3 5">DSM 100205</strain>
    </source>
</reference>
<feature type="signal peptide" evidence="1">
    <location>
        <begin position="1"/>
        <end position="38"/>
    </location>
</feature>
<organism evidence="2 4">
    <name type="scientific">Modestobacter muralis</name>
    <dbReference type="NCBI Taxonomy" id="1608614"/>
    <lineage>
        <taxon>Bacteria</taxon>
        <taxon>Bacillati</taxon>
        <taxon>Actinomycetota</taxon>
        <taxon>Actinomycetes</taxon>
        <taxon>Geodermatophilales</taxon>
        <taxon>Geodermatophilaceae</taxon>
        <taxon>Modestobacter</taxon>
    </lineage>
</organism>
<dbReference type="Pfam" id="PF08310">
    <property type="entry name" value="LGFP"/>
    <property type="match status" value="4"/>
</dbReference>
<protein>
    <recommendedName>
        <fullName evidence="6">LGFP repeat-containing protein</fullName>
    </recommendedName>
</protein>
<dbReference type="EMBL" id="JAAGWH010000013">
    <property type="protein sequence ID" value="NEK93767.1"/>
    <property type="molecule type" value="Genomic_DNA"/>
</dbReference>
<dbReference type="EMBL" id="JAAGWB010000013">
    <property type="protein sequence ID" value="NEN50534.1"/>
    <property type="molecule type" value="Genomic_DNA"/>
</dbReference>
<keyword evidence="1" id="KW-0732">Signal</keyword>
<name>A0A6P0ERM8_9ACTN</name>
<dbReference type="InterPro" id="IPR013207">
    <property type="entry name" value="LGFP"/>
</dbReference>
<gene>
    <name evidence="3" type="ORF">G3R41_06190</name>
    <name evidence="2" type="ORF">GCU67_06190</name>
</gene>
<sequence>MTSSAPGGPHLLRRARAAATLVLGLLAVLLLSTAPAQAAPPGAPTASLVTPTIADLSPIRLAYHRSGASSGPLGAQVSGEICGLVRSGCYQHYTGGSIYWSPTTGAVIVLNQVRDRWAAQGWERGALGYPISGTFCGLRDGGCGEHFEGGSVYWSPATGARQVAGVVRDRWSATGWESGQLGYPTSELFCGLRDGGCGQHFQGGSIYWTPAGGPVVVTTAVRDRWAAQGWENGPLGYPTRDTFCGLRGNGCGQHFQGGSVYRSASTPTVVVPVVFRDAWAAQGWENGPLGYPTGETFDYRGMLAQSFQGGTLVRLADGRVVRG</sequence>
<comment type="caution">
    <text evidence="2">The sequence shown here is derived from an EMBL/GenBank/DDBJ whole genome shotgun (WGS) entry which is preliminary data.</text>
</comment>
<dbReference type="Proteomes" id="UP000468828">
    <property type="component" value="Unassembled WGS sequence"/>
</dbReference>
<feature type="chain" id="PRO_5036390804" description="LGFP repeat-containing protein" evidence="1">
    <location>
        <begin position="39"/>
        <end position="323"/>
    </location>
</feature>
<proteinExistence type="predicted"/>